<keyword evidence="3" id="KW-1185">Reference proteome</keyword>
<organism evidence="2 3">
    <name type="scientific">Rubus argutus</name>
    <name type="common">Southern blackberry</name>
    <dbReference type="NCBI Taxonomy" id="59490"/>
    <lineage>
        <taxon>Eukaryota</taxon>
        <taxon>Viridiplantae</taxon>
        <taxon>Streptophyta</taxon>
        <taxon>Embryophyta</taxon>
        <taxon>Tracheophyta</taxon>
        <taxon>Spermatophyta</taxon>
        <taxon>Magnoliopsida</taxon>
        <taxon>eudicotyledons</taxon>
        <taxon>Gunneridae</taxon>
        <taxon>Pentapetalae</taxon>
        <taxon>rosids</taxon>
        <taxon>fabids</taxon>
        <taxon>Rosales</taxon>
        <taxon>Rosaceae</taxon>
        <taxon>Rosoideae</taxon>
        <taxon>Rosoideae incertae sedis</taxon>
        <taxon>Rubus</taxon>
    </lineage>
</organism>
<evidence type="ECO:0000313" key="3">
    <source>
        <dbReference type="Proteomes" id="UP001457282"/>
    </source>
</evidence>
<proteinExistence type="predicted"/>
<evidence type="ECO:0000256" key="1">
    <source>
        <dbReference type="SAM" id="MobiDB-lite"/>
    </source>
</evidence>
<feature type="region of interest" description="Disordered" evidence="1">
    <location>
        <begin position="52"/>
        <end position="91"/>
    </location>
</feature>
<name>A0AAW1W382_RUBAR</name>
<accession>A0AAW1W382</accession>
<reference evidence="2 3" key="1">
    <citation type="journal article" date="2023" name="G3 (Bethesda)">
        <title>A chromosome-length genome assembly and annotation of blackberry (Rubus argutus, cv. 'Hillquist').</title>
        <authorList>
            <person name="Bruna T."/>
            <person name="Aryal R."/>
            <person name="Dudchenko O."/>
            <person name="Sargent D.J."/>
            <person name="Mead D."/>
            <person name="Buti M."/>
            <person name="Cavallini A."/>
            <person name="Hytonen T."/>
            <person name="Andres J."/>
            <person name="Pham M."/>
            <person name="Weisz D."/>
            <person name="Mascagni F."/>
            <person name="Usai G."/>
            <person name="Natali L."/>
            <person name="Bassil N."/>
            <person name="Fernandez G.E."/>
            <person name="Lomsadze A."/>
            <person name="Armour M."/>
            <person name="Olukolu B."/>
            <person name="Poorten T."/>
            <person name="Britton C."/>
            <person name="Davik J."/>
            <person name="Ashrafi H."/>
            <person name="Aiden E.L."/>
            <person name="Borodovsky M."/>
            <person name="Worthington M."/>
        </authorList>
    </citation>
    <scope>NUCLEOTIDE SEQUENCE [LARGE SCALE GENOMIC DNA]</scope>
    <source>
        <strain evidence="2">PI 553951</strain>
    </source>
</reference>
<comment type="caution">
    <text evidence="2">The sequence shown here is derived from an EMBL/GenBank/DDBJ whole genome shotgun (WGS) entry which is preliminary data.</text>
</comment>
<feature type="compositionally biased region" description="Basic and acidic residues" evidence="1">
    <location>
        <begin position="52"/>
        <end position="61"/>
    </location>
</feature>
<sequence length="204" mass="22504">MHGYSEARYIGLGRGRKGSGALFRHIGKGQFLFVEKLKLGVDSSIKGPLLTKKEDTDEQKGAHGGAIVSTTTSTKGTEDYSRTSSTTKSDAVNKPLVSASWSVPRQINNRGKITNHGDKITGIMEYATSEIFESSSSSAHMGLHKDKATSTINEDSRRRALYAKETRHYFENTYKVDDDDDDDGVVLADYKPPHQTPPIHNKRT</sequence>
<evidence type="ECO:0000313" key="2">
    <source>
        <dbReference type="EMBL" id="KAK9914039.1"/>
    </source>
</evidence>
<gene>
    <name evidence="2" type="ORF">M0R45_037837</name>
</gene>
<feature type="region of interest" description="Disordered" evidence="1">
    <location>
        <begin position="174"/>
        <end position="204"/>
    </location>
</feature>
<dbReference type="Proteomes" id="UP001457282">
    <property type="component" value="Unassembled WGS sequence"/>
</dbReference>
<dbReference type="AlphaFoldDB" id="A0AAW1W382"/>
<protein>
    <submittedName>
        <fullName evidence="2">Uncharacterized protein</fullName>
    </submittedName>
</protein>
<dbReference type="EMBL" id="JBEDUW010000007">
    <property type="protein sequence ID" value="KAK9914039.1"/>
    <property type="molecule type" value="Genomic_DNA"/>
</dbReference>